<name>A0A1H7CW81_9BURK</name>
<dbReference type="Proteomes" id="UP000198866">
    <property type="component" value="Unassembled WGS sequence"/>
</dbReference>
<evidence type="ECO:0000256" key="5">
    <source>
        <dbReference type="RuleBase" id="RU003657"/>
    </source>
</evidence>
<gene>
    <name evidence="6" type="ORF">SAMN05192539_102441</name>
</gene>
<keyword evidence="7" id="KW-1185">Reference proteome</keyword>
<organism evidence="6 7">
    <name type="scientific">Paraburkholderia diazotrophica</name>
    <dbReference type="NCBI Taxonomy" id="667676"/>
    <lineage>
        <taxon>Bacteria</taxon>
        <taxon>Pseudomonadati</taxon>
        <taxon>Pseudomonadota</taxon>
        <taxon>Betaproteobacteria</taxon>
        <taxon>Burkholderiales</taxon>
        <taxon>Burkholderiaceae</taxon>
        <taxon>Paraburkholderia</taxon>
    </lineage>
</organism>
<dbReference type="SUPFAM" id="SSF51366">
    <property type="entry name" value="Ribulose-phoshate binding barrel"/>
    <property type="match status" value="1"/>
</dbReference>
<evidence type="ECO:0000256" key="4">
    <source>
        <dbReference type="ARBA" id="ARBA00029440"/>
    </source>
</evidence>
<evidence type="ECO:0000256" key="1">
    <source>
        <dbReference type="ARBA" id="ARBA00009667"/>
    </source>
</evidence>
<dbReference type="STRING" id="667676.SAMN05192539_102441"/>
<dbReference type="Pfam" id="PF00977">
    <property type="entry name" value="His_biosynth"/>
    <property type="match status" value="1"/>
</dbReference>
<dbReference type="Gene3D" id="3.20.20.70">
    <property type="entry name" value="Aldolase class I"/>
    <property type="match status" value="1"/>
</dbReference>
<dbReference type="InterPro" id="IPR013785">
    <property type="entry name" value="Aldolase_TIM"/>
</dbReference>
<comment type="similarity">
    <text evidence="1 5">Belongs to the HisA/HisF family.</text>
</comment>
<evidence type="ECO:0000256" key="2">
    <source>
        <dbReference type="ARBA" id="ARBA00022605"/>
    </source>
</evidence>
<evidence type="ECO:0000313" key="6">
    <source>
        <dbReference type="EMBL" id="SEJ92827.1"/>
    </source>
</evidence>
<comment type="pathway">
    <text evidence="4">Amino-acid biosynthesis.</text>
</comment>
<dbReference type="AlphaFoldDB" id="A0A1H7CW81"/>
<keyword evidence="6" id="KW-0413">Isomerase</keyword>
<proteinExistence type="inferred from homology"/>
<reference evidence="7" key="1">
    <citation type="submission" date="2016-10" db="EMBL/GenBank/DDBJ databases">
        <authorList>
            <person name="Varghese N."/>
            <person name="Submissions S."/>
        </authorList>
    </citation>
    <scope>NUCLEOTIDE SEQUENCE [LARGE SCALE GENOMIC DNA]</scope>
    <source>
        <strain evidence="7">LMG 26031</strain>
    </source>
</reference>
<dbReference type="RefSeq" id="WP_090870373.1">
    <property type="nucleotide sequence ID" value="NZ_FNYE01000024.1"/>
</dbReference>
<sequence>MQVIPVLDLLDAHAVRAIRGDRANYRPIQSSLCATSEPLAVARALLAASRAHVLYVADLGAIMSRDADPSTLATLAASLADPRQHDPQSAPLEIWLDAGYADFPSMLDHFARIASAIGSTFERKAIARIVPVFGSESLRSPDALREAEAAGYAPILSLDHRSGQLIAAPGIADTLRSPSTWPSRVIVMTLDQVGADAGPDLDTFGAIRAQADQQDELHQRGQRTLIGAGGIRHRDDLDAAARSGADAWLIASALHDGRLIDTLPTRAQ</sequence>
<dbReference type="InterPro" id="IPR011060">
    <property type="entry name" value="RibuloseP-bd_barrel"/>
</dbReference>
<dbReference type="OrthoDB" id="8535539at2"/>
<evidence type="ECO:0000313" key="7">
    <source>
        <dbReference type="Proteomes" id="UP000198866"/>
    </source>
</evidence>
<dbReference type="GO" id="GO:0000105">
    <property type="term" value="P:L-histidine biosynthetic process"/>
    <property type="evidence" value="ECO:0007669"/>
    <property type="project" value="UniProtKB-KW"/>
</dbReference>
<dbReference type="InterPro" id="IPR006062">
    <property type="entry name" value="His_biosynth"/>
</dbReference>
<protein>
    <submittedName>
        <fullName evidence="6">Phosphoribosylformimino-5-aminoimidazole carboxamide ribotide isomerase</fullName>
    </submittedName>
</protein>
<evidence type="ECO:0000256" key="3">
    <source>
        <dbReference type="ARBA" id="ARBA00023102"/>
    </source>
</evidence>
<accession>A0A1H7CW81</accession>
<keyword evidence="2 5" id="KW-0028">Amino-acid biosynthesis</keyword>
<dbReference type="CDD" id="cd04723">
    <property type="entry name" value="HisA_HisF"/>
    <property type="match status" value="1"/>
</dbReference>
<keyword evidence="3 5" id="KW-0368">Histidine biosynthesis</keyword>
<dbReference type="GO" id="GO:0016853">
    <property type="term" value="F:isomerase activity"/>
    <property type="evidence" value="ECO:0007669"/>
    <property type="project" value="UniProtKB-KW"/>
</dbReference>
<dbReference type="EMBL" id="FNYE01000024">
    <property type="protein sequence ID" value="SEJ92827.1"/>
    <property type="molecule type" value="Genomic_DNA"/>
</dbReference>